<dbReference type="EMBL" id="JAOQBH010000003">
    <property type="protein sequence ID" value="KAJ4138532.1"/>
    <property type="molecule type" value="Genomic_DNA"/>
</dbReference>
<name>A0ABQ8RNM8_FUSEQ</name>
<feature type="transmembrane region" description="Helical" evidence="7">
    <location>
        <begin position="15"/>
        <end position="34"/>
    </location>
</feature>
<keyword evidence="4" id="KW-0479">Metal-binding</keyword>
<evidence type="ECO:0000256" key="5">
    <source>
        <dbReference type="ARBA" id="ARBA00023004"/>
    </source>
</evidence>
<accession>A0ABQ8RNM8</accession>
<evidence type="ECO:0000256" key="4">
    <source>
        <dbReference type="ARBA" id="ARBA00022723"/>
    </source>
</evidence>
<keyword evidence="7" id="KW-0812">Transmembrane</keyword>
<keyword evidence="6" id="KW-0560">Oxidoreductase</keyword>
<dbReference type="CDD" id="cd11040">
    <property type="entry name" value="CYP7_CYP8-like"/>
    <property type="match status" value="1"/>
</dbReference>
<evidence type="ECO:0000313" key="9">
    <source>
        <dbReference type="Proteomes" id="UP001152024"/>
    </source>
</evidence>
<protein>
    <recommendedName>
        <fullName evidence="10">Cytochrome P450</fullName>
    </recommendedName>
</protein>
<dbReference type="InterPro" id="IPR036396">
    <property type="entry name" value="Cyt_P450_sf"/>
</dbReference>
<comment type="caution">
    <text evidence="8">The sequence shown here is derived from an EMBL/GenBank/DDBJ whole genome shotgun (WGS) entry which is preliminary data.</text>
</comment>
<dbReference type="PRINTS" id="PR00465">
    <property type="entry name" value="EP450IV"/>
</dbReference>
<dbReference type="InterPro" id="IPR002403">
    <property type="entry name" value="Cyt_P450_E_grp-IV"/>
</dbReference>
<dbReference type="SUPFAM" id="SSF48264">
    <property type="entry name" value="Cytochrome P450"/>
    <property type="match status" value="1"/>
</dbReference>
<dbReference type="Pfam" id="PF00067">
    <property type="entry name" value="p450"/>
    <property type="match status" value="1"/>
</dbReference>
<proteinExistence type="inferred from homology"/>
<dbReference type="PANTHER" id="PTHR24304">
    <property type="entry name" value="CYTOCHROME P450 FAMILY 7"/>
    <property type="match status" value="1"/>
</dbReference>
<keyword evidence="7" id="KW-0472">Membrane</keyword>
<organism evidence="8 9">
    <name type="scientific">Fusarium equiseti</name>
    <name type="common">Fusarium scirpi</name>
    <dbReference type="NCBI Taxonomy" id="61235"/>
    <lineage>
        <taxon>Eukaryota</taxon>
        <taxon>Fungi</taxon>
        <taxon>Dikarya</taxon>
        <taxon>Ascomycota</taxon>
        <taxon>Pezizomycotina</taxon>
        <taxon>Sordariomycetes</taxon>
        <taxon>Hypocreomycetidae</taxon>
        <taxon>Hypocreales</taxon>
        <taxon>Nectriaceae</taxon>
        <taxon>Fusarium</taxon>
        <taxon>Fusarium incarnatum-equiseti species complex</taxon>
    </lineage>
</organism>
<dbReference type="Proteomes" id="UP001152024">
    <property type="component" value="Unassembled WGS sequence"/>
</dbReference>
<keyword evidence="5" id="KW-0408">Iron</keyword>
<evidence type="ECO:0000256" key="3">
    <source>
        <dbReference type="ARBA" id="ARBA00022617"/>
    </source>
</evidence>
<evidence type="ECO:0008006" key="10">
    <source>
        <dbReference type="Google" id="ProtNLM"/>
    </source>
</evidence>
<evidence type="ECO:0000313" key="8">
    <source>
        <dbReference type="EMBL" id="KAJ4138532.1"/>
    </source>
</evidence>
<keyword evidence="3" id="KW-0349">Heme</keyword>
<dbReference type="InterPro" id="IPR050529">
    <property type="entry name" value="CYP450_sterol_14alpha_dmase"/>
</dbReference>
<keyword evidence="7" id="KW-1133">Transmembrane helix</keyword>
<sequence length="504" mass="57100">MADLNGQDATSQYSSLYPIVLSCVAVYFAWQSLLRRGTLWNSKFEPPMLPYWVPVIGHSLSFLRDTHGTISAGRKYFKNQPFSILLGGRRTYVVPDHRHMAEVWKKTKEIVYEPFIDHLMIRIGVPQASRDIVWNTKPNETSTSITTYVLDMVREEVGPGPAGQIFLDRFMQGLDDVLQTGSPLTTGKEDEHSLLKFTNDLVMTASTNTFFGKVLLQKFPVILETFATFEHHAWEMVFPLPNFLVTTGRKAKDSVVDDLARYFDLPQYERRDVAAFVSKGEDVMRENGIGSRDIAALLFKMFWGINGMPSILAFWLLARTIYTPNLLEELRAEVAPAFKDGFHSRPDMEYLKTCPKLNATFHETLRVHGGAAGFRRVVSDTTVAGYTFKTGNDVIMAYRQLHIDKDIWGSDAETFDINRFIENPKLAAGRTFKPFGGGLALCYGRFLVRQTALCFLATLVTRYDMEVVDGGRFPEMDEKVPQVGVILPMMDQIPKIRIREVTVG</sequence>
<evidence type="ECO:0000256" key="1">
    <source>
        <dbReference type="ARBA" id="ARBA00001971"/>
    </source>
</evidence>
<dbReference type="Gene3D" id="1.10.630.10">
    <property type="entry name" value="Cytochrome P450"/>
    <property type="match status" value="1"/>
</dbReference>
<keyword evidence="6" id="KW-0503">Monooxygenase</keyword>
<evidence type="ECO:0000256" key="2">
    <source>
        <dbReference type="ARBA" id="ARBA00010617"/>
    </source>
</evidence>
<reference evidence="8" key="1">
    <citation type="submission" date="2022-09" db="EMBL/GenBank/DDBJ databases">
        <title>Fusarium specimens isolated from Avocado Roots.</title>
        <authorList>
            <person name="Stajich J."/>
            <person name="Roper C."/>
            <person name="Heimlech-Rivalta G."/>
        </authorList>
    </citation>
    <scope>NUCLEOTIDE SEQUENCE</scope>
    <source>
        <strain evidence="8">CF00095</strain>
    </source>
</reference>
<comment type="similarity">
    <text evidence="2">Belongs to the cytochrome P450 family.</text>
</comment>
<keyword evidence="9" id="KW-1185">Reference proteome</keyword>
<gene>
    <name evidence="8" type="ORF">NW768_002371</name>
</gene>
<evidence type="ECO:0000256" key="6">
    <source>
        <dbReference type="ARBA" id="ARBA00023033"/>
    </source>
</evidence>
<feature type="transmembrane region" description="Helical" evidence="7">
    <location>
        <begin position="294"/>
        <end position="317"/>
    </location>
</feature>
<comment type="cofactor">
    <cofactor evidence="1">
        <name>heme</name>
        <dbReference type="ChEBI" id="CHEBI:30413"/>
    </cofactor>
</comment>
<dbReference type="PANTHER" id="PTHR24304:SF2">
    <property type="entry name" value="24-HYDROXYCHOLESTEROL 7-ALPHA-HYDROXYLASE"/>
    <property type="match status" value="1"/>
</dbReference>
<evidence type="ECO:0000256" key="7">
    <source>
        <dbReference type="SAM" id="Phobius"/>
    </source>
</evidence>
<dbReference type="InterPro" id="IPR001128">
    <property type="entry name" value="Cyt_P450"/>
</dbReference>